<dbReference type="Gene3D" id="1.10.357.10">
    <property type="entry name" value="Tetracycline Repressor, domain 2"/>
    <property type="match status" value="1"/>
</dbReference>
<dbReference type="Proteomes" id="UP000092573">
    <property type="component" value="Chromosome"/>
</dbReference>
<dbReference type="AlphaFoldDB" id="A0A1B1N365"/>
<feature type="domain" description="HTH-type transcriptional regulator MT1864/Rv1816-like C-terminal" evidence="4">
    <location>
        <begin position="118"/>
        <end position="211"/>
    </location>
</feature>
<accession>A0A1B1N365</accession>
<dbReference type="KEGG" id="pyg:AWM70_15660"/>
<gene>
    <name evidence="5" type="ORF">AWM70_15660</name>
</gene>
<proteinExistence type="predicted"/>
<dbReference type="Pfam" id="PF13305">
    <property type="entry name" value="TetR_C_33"/>
    <property type="match status" value="1"/>
</dbReference>
<dbReference type="InterPro" id="IPR025996">
    <property type="entry name" value="MT1864/Rv1816-like_C"/>
</dbReference>
<evidence type="ECO:0000313" key="5">
    <source>
        <dbReference type="EMBL" id="ANS75846.1"/>
    </source>
</evidence>
<feature type="region of interest" description="Disordered" evidence="3">
    <location>
        <begin position="70"/>
        <end position="107"/>
    </location>
</feature>
<dbReference type="RefSeq" id="WP_068697945.1">
    <property type="nucleotide sequence ID" value="NZ_CP014167.1"/>
</dbReference>
<keyword evidence="6" id="KW-1185">Reference proteome</keyword>
<dbReference type="InterPro" id="IPR036271">
    <property type="entry name" value="Tet_transcr_reg_TetR-rel_C_sf"/>
</dbReference>
<evidence type="ECO:0000256" key="3">
    <source>
        <dbReference type="SAM" id="MobiDB-lite"/>
    </source>
</evidence>
<evidence type="ECO:0000256" key="2">
    <source>
        <dbReference type="ARBA" id="ARBA00023163"/>
    </source>
</evidence>
<organism evidence="5 6">
    <name type="scientific">Paenibacillus yonginensis</name>
    <dbReference type="NCBI Taxonomy" id="1462996"/>
    <lineage>
        <taxon>Bacteria</taxon>
        <taxon>Bacillati</taxon>
        <taxon>Bacillota</taxon>
        <taxon>Bacilli</taxon>
        <taxon>Bacillales</taxon>
        <taxon>Paenibacillaceae</taxon>
        <taxon>Paenibacillus</taxon>
    </lineage>
</organism>
<feature type="compositionally biased region" description="Basic and acidic residues" evidence="3">
    <location>
        <begin position="76"/>
        <end position="107"/>
    </location>
</feature>
<dbReference type="InterPro" id="IPR009057">
    <property type="entry name" value="Homeodomain-like_sf"/>
</dbReference>
<dbReference type="SUPFAM" id="SSF46689">
    <property type="entry name" value="Homeodomain-like"/>
    <property type="match status" value="1"/>
</dbReference>
<reference evidence="5 6" key="1">
    <citation type="submission" date="2016-01" db="EMBL/GenBank/DDBJ databases">
        <title>Complete Genome Sequence of Paenibacillus yonginensis DCY84, a novel Plant Growth-Promoting Bacteria with Elicitation of Induced Systemic Resistance.</title>
        <authorList>
            <person name="Kim Y.J."/>
            <person name="Yang D.C."/>
            <person name="Sukweenadhi J."/>
        </authorList>
    </citation>
    <scope>NUCLEOTIDE SEQUENCE [LARGE SCALE GENOMIC DNA]</scope>
    <source>
        <strain evidence="5 6">DCY84</strain>
    </source>
</reference>
<dbReference type="OrthoDB" id="71867at2"/>
<dbReference type="SUPFAM" id="SSF48498">
    <property type="entry name" value="Tetracyclin repressor-like, C-terminal domain"/>
    <property type="match status" value="1"/>
</dbReference>
<evidence type="ECO:0000313" key="6">
    <source>
        <dbReference type="Proteomes" id="UP000092573"/>
    </source>
</evidence>
<evidence type="ECO:0000259" key="4">
    <source>
        <dbReference type="Pfam" id="PF13305"/>
    </source>
</evidence>
<keyword evidence="2" id="KW-0804">Transcription</keyword>
<protein>
    <recommendedName>
        <fullName evidence="4">HTH-type transcriptional regulator MT1864/Rv1816-like C-terminal domain-containing protein</fullName>
    </recommendedName>
</protein>
<dbReference type="Gene3D" id="1.10.10.60">
    <property type="entry name" value="Homeodomain-like"/>
    <property type="match status" value="1"/>
</dbReference>
<evidence type="ECO:0000256" key="1">
    <source>
        <dbReference type="ARBA" id="ARBA00023015"/>
    </source>
</evidence>
<keyword evidence="1" id="KW-0805">Transcription regulation</keyword>
<sequence length="221" mass="24551">MPRAGLDEVHVLQAAAELADSMGAESVTLALLAKRLNVRPPSLYNHIKGLPDLRVKLAVYGLQEMYRRTSQAVADSSKDGKRDDKRDNKRDDERVNGQDAAKEIRKTKEGKRKAEAIYAIVEAYLDFAENHPGLYELAQRPLEPAVHIAGEPLVALMVEQMELRGIYGDQAIHAVRGLRSILHGFVTLSQGEGFGLPYAWKESLHYTLEAFLEGLDSAFRG</sequence>
<dbReference type="EMBL" id="CP014167">
    <property type="protein sequence ID" value="ANS75846.1"/>
    <property type="molecule type" value="Genomic_DNA"/>
</dbReference>
<name>A0A1B1N365_9BACL</name>
<dbReference type="STRING" id="1462996.AWM70_15660"/>